<feature type="domain" description="Aminoglycoside phosphotransferase" evidence="9">
    <location>
        <begin position="920"/>
        <end position="1109"/>
    </location>
</feature>
<dbReference type="AlphaFoldDB" id="A0A284S3X4"/>
<protein>
    <recommendedName>
        <fullName evidence="12">AP-3 complex subunit delta</fullName>
    </recommendedName>
</protein>
<keyword evidence="6" id="KW-0472">Membrane</keyword>
<dbReference type="OMA" id="SGNNWMA"/>
<evidence type="ECO:0000256" key="7">
    <source>
        <dbReference type="SAM" id="MobiDB-lite"/>
    </source>
</evidence>
<evidence type="ECO:0000313" key="10">
    <source>
        <dbReference type="EMBL" id="SJL15709.1"/>
    </source>
</evidence>
<gene>
    <name evidence="10" type="ORF">ARMOST_19213</name>
</gene>
<name>A0A284S3X4_ARMOS</name>
<dbReference type="GO" id="GO:0006623">
    <property type="term" value="P:protein targeting to vacuole"/>
    <property type="evidence" value="ECO:0007669"/>
    <property type="project" value="TreeGrafter"/>
</dbReference>
<dbReference type="PANTHER" id="PTHR22781:SF12">
    <property type="entry name" value="AP-3 COMPLEX SUBUNIT DELTA-1"/>
    <property type="match status" value="1"/>
</dbReference>
<evidence type="ECO:0000256" key="6">
    <source>
        <dbReference type="ARBA" id="ARBA00023136"/>
    </source>
</evidence>
<evidence type="ECO:0000256" key="1">
    <source>
        <dbReference type="ARBA" id="ARBA00004308"/>
    </source>
</evidence>
<dbReference type="EMBL" id="FUEG01000030">
    <property type="protein sequence ID" value="SJL15709.1"/>
    <property type="molecule type" value="Genomic_DNA"/>
</dbReference>
<organism evidence="10 11">
    <name type="scientific">Armillaria ostoyae</name>
    <name type="common">Armillaria root rot fungus</name>
    <dbReference type="NCBI Taxonomy" id="47428"/>
    <lineage>
        <taxon>Eukaryota</taxon>
        <taxon>Fungi</taxon>
        <taxon>Dikarya</taxon>
        <taxon>Basidiomycota</taxon>
        <taxon>Agaricomycotina</taxon>
        <taxon>Agaricomycetes</taxon>
        <taxon>Agaricomycetidae</taxon>
        <taxon>Agaricales</taxon>
        <taxon>Marasmiineae</taxon>
        <taxon>Physalacriaceae</taxon>
        <taxon>Armillaria</taxon>
    </lineage>
</organism>
<reference evidence="11" key="1">
    <citation type="journal article" date="2017" name="Nat. Ecol. Evol.">
        <title>Genome expansion and lineage-specific genetic innovations in the forest pathogenic fungi Armillaria.</title>
        <authorList>
            <person name="Sipos G."/>
            <person name="Prasanna A.N."/>
            <person name="Walter M.C."/>
            <person name="O'Connor E."/>
            <person name="Balint B."/>
            <person name="Krizsan K."/>
            <person name="Kiss B."/>
            <person name="Hess J."/>
            <person name="Varga T."/>
            <person name="Slot J."/>
            <person name="Riley R."/>
            <person name="Boka B."/>
            <person name="Rigling D."/>
            <person name="Barry K."/>
            <person name="Lee J."/>
            <person name="Mihaltcheva S."/>
            <person name="LaButti K."/>
            <person name="Lipzen A."/>
            <person name="Waldron R."/>
            <person name="Moloney N.M."/>
            <person name="Sperisen C."/>
            <person name="Kredics L."/>
            <person name="Vagvoelgyi C."/>
            <person name="Patrignani A."/>
            <person name="Fitzpatrick D."/>
            <person name="Nagy I."/>
            <person name="Doyle S."/>
            <person name="Anderson J.B."/>
            <person name="Grigoriev I.V."/>
            <person name="Gueldener U."/>
            <person name="Muensterkoetter M."/>
            <person name="Nagy L.G."/>
        </authorList>
    </citation>
    <scope>NUCLEOTIDE SEQUENCE [LARGE SCALE GENOMIC DNA]</scope>
    <source>
        <strain evidence="11">C18/9</strain>
    </source>
</reference>
<evidence type="ECO:0008006" key="12">
    <source>
        <dbReference type="Google" id="ProtNLM"/>
    </source>
</evidence>
<feature type="region of interest" description="Disordered" evidence="7">
    <location>
        <begin position="376"/>
        <end position="400"/>
    </location>
</feature>
<dbReference type="InterPro" id="IPR011009">
    <property type="entry name" value="Kinase-like_dom_sf"/>
</dbReference>
<dbReference type="Gene3D" id="3.30.200.150">
    <property type="match status" value="1"/>
</dbReference>
<feature type="compositionally biased region" description="Basic residues" evidence="7">
    <location>
        <begin position="858"/>
        <end position="873"/>
    </location>
</feature>
<keyword evidence="3" id="KW-0813">Transport</keyword>
<keyword evidence="4" id="KW-0677">Repeat</keyword>
<evidence type="ECO:0000256" key="2">
    <source>
        <dbReference type="ARBA" id="ARBA00006613"/>
    </source>
</evidence>
<comment type="subcellular location">
    <subcellularLocation>
        <location evidence="1">Endomembrane system</location>
    </subcellularLocation>
</comment>
<evidence type="ECO:0000259" key="9">
    <source>
        <dbReference type="Pfam" id="PF01636"/>
    </source>
</evidence>
<dbReference type="SUPFAM" id="SSF56112">
    <property type="entry name" value="Protein kinase-like (PK-like)"/>
    <property type="match status" value="1"/>
</dbReference>
<dbReference type="GO" id="GO:0006896">
    <property type="term" value="P:Golgi to vacuole transport"/>
    <property type="evidence" value="ECO:0007669"/>
    <property type="project" value="TreeGrafter"/>
</dbReference>
<keyword evidence="11" id="KW-1185">Reference proteome</keyword>
<dbReference type="InterPro" id="IPR017105">
    <property type="entry name" value="AP3_complex_dsu"/>
</dbReference>
<feature type="domain" description="Clathrin/coatomer adaptor adaptin-like N-terminal" evidence="8">
    <location>
        <begin position="20"/>
        <end position="599"/>
    </location>
</feature>
<dbReference type="OrthoDB" id="10264595at2759"/>
<dbReference type="Proteomes" id="UP000219338">
    <property type="component" value="Unassembled WGS sequence"/>
</dbReference>
<comment type="similarity">
    <text evidence="2">Belongs to the adaptor complexes large subunit family.</text>
</comment>
<dbReference type="PANTHER" id="PTHR22781">
    <property type="entry name" value="DELTA ADAPTIN-RELATED"/>
    <property type="match status" value="1"/>
</dbReference>
<dbReference type="GO" id="GO:0030123">
    <property type="term" value="C:AP-3 adaptor complex"/>
    <property type="evidence" value="ECO:0007669"/>
    <property type="project" value="InterPro"/>
</dbReference>
<keyword evidence="5" id="KW-0653">Protein transport</keyword>
<dbReference type="SUPFAM" id="SSF48371">
    <property type="entry name" value="ARM repeat"/>
    <property type="match status" value="1"/>
</dbReference>
<dbReference type="InterPro" id="IPR002575">
    <property type="entry name" value="Aminoglycoside_PTrfase"/>
</dbReference>
<feature type="region of interest" description="Disordered" evidence="7">
    <location>
        <begin position="665"/>
        <end position="716"/>
    </location>
</feature>
<dbReference type="STRING" id="47428.A0A284S3X4"/>
<dbReference type="InterPro" id="IPR011989">
    <property type="entry name" value="ARM-like"/>
</dbReference>
<dbReference type="Gene3D" id="1.25.10.10">
    <property type="entry name" value="Leucine-rich Repeat Variant"/>
    <property type="match status" value="1"/>
</dbReference>
<dbReference type="Pfam" id="PF01636">
    <property type="entry name" value="APH"/>
    <property type="match status" value="1"/>
</dbReference>
<evidence type="ECO:0000259" key="8">
    <source>
        <dbReference type="Pfam" id="PF01602"/>
    </source>
</evidence>
<dbReference type="InterPro" id="IPR002553">
    <property type="entry name" value="Clathrin/coatomer_adapt-like_N"/>
</dbReference>
<dbReference type="Pfam" id="PF01602">
    <property type="entry name" value="Adaptin_N"/>
    <property type="match status" value="1"/>
</dbReference>
<dbReference type="InterPro" id="IPR016024">
    <property type="entry name" value="ARM-type_fold"/>
</dbReference>
<accession>A0A284S3X4</accession>
<evidence type="ECO:0000256" key="3">
    <source>
        <dbReference type="ARBA" id="ARBA00022448"/>
    </source>
</evidence>
<evidence type="ECO:0000313" key="11">
    <source>
        <dbReference type="Proteomes" id="UP000219338"/>
    </source>
</evidence>
<dbReference type="GO" id="GO:0010008">
    <property type="term" value="C:endosome membrane"/>
    <property type="evidence" value="ECO:0007669"/>
    <property type="project" value="TreeGrafter"/>
</dbReference>
<sequence>MWERTLQDLIRGLRANKKDEAKFIAKAVDEIRREIKSEDMELKAGAVLKLTYLDMLGHDMSWASFHVVEVMSSPKFHLKSVGYLAAVQSFDQDTDVLMLTTNLLKKDLISTPADIAVTLNGISHIATPDLARDLAPELIKMLSHSRPNIRKRAVVALYKAMLKYPEISSQGISRLKERLEDADPSVVAATVNVLCELARRNPQDYLTLAPVLFHLMTTSSNNWMLIKIIKLFGSLSPHEPRLVRKLQPPITELISTTSAISLLYECVHTCIIGGMLRGSSGDSLARMCVSKLATFIQDADQNLKYIALLAMVKIVPSHPYLVAEYQDTILASVSDQDISIRMRALDLVSAMVNRDNLQSIVQQVLSHLVSDASTTPMPTASQSLAQHLAPSSPQSSRPHILPSQSKAYRLVLSQRILTMCSQDTYDNVTNFEWYLSVLVDLAHVANVDVGSQIQDQLVDVVGRVRAARRYAVKLMYTLLIDDTMLRNAQEEGSCSEVLWAAAWICGEYCSELAEPQKLLPYLLQPGISHLSPDIIAVYIQAAAKIFGFWATEVAQRWTEDDLPEMKDLVAMVISRGSEFVSSPHIEVQERAANTLQLFRFIQADLESHHPIQETTFSEASSSFDPIAEPRFPKSLYLIRPLFSAYQLNPVGAAAQESVPVPEGLDLDAWIVPPPPKPSDELNGKVKKSKKGKEKDTNGVKSKKKRKEGNGLLREDALTPTIIEETVEERAERERRKAERLKQLKDDPYYIIEDQPTPPDDVDSIPVVRLEGMPSLSEPDIIDPLIPVMSEVSLGPVVIDKDGEMPEGAVVKSAPSTPRNISTPSRGTPPPPPQISSFPQYDVPDDPRTSTPEPILVTRSKKKKAGTGRKKRTQKSASVAPPFDIFNPPDFVIDEILHSLEEIVRENPSLEWASIVYLDDTRVLKRFRCSMLEARAMHHVRQLTTIPVPRVHWAFVRDGRRYIVMDRVKGQTLRAAKISDPSTLHNIAQSIISYQRELEALGASCQSLGSWPEGPYRNSYFTPALQETMAGIEEPGVFQSVVDFHNYWRARLGPGAVLLPPEDSLSGPAADAVLMHADLNDHNIMVDNGVITAILDWETFGWYPRFWDSLLLRSGAIWSRHWSEVILSVWGEMVEPEGSYSTALGRFWSLG</sequence>
<evidence type="ECO:0000256" key="5">
    <source>
        <dbReference type="ARBA" id="ARBA00022927"/>
    </source>
</evidence>
<evidence type="ECO:0000256" key="4">
    <source>
        <dbReference type="ARBA" id="ARBA00022737"/>
    </source>
</evidence>
<feature type="region of interest" description="Disordered" evidence="7">
    <location>
        <begin position="807"/>
        <end position="879"/>
    </location>
</feature>
<proteinExistence type="inferred from homology"/>
<dbReference type="Gene3D" id="3.90.1200.10">
    <property type="match status" value="1"/>
</dbReference>